<feature type="transmembrane region" description="Helical" evidence="5">
    <location>
        <begin position="99"/>
        <end position="117"/>
    </location>
</feature>
<organism evidence="7">
    <name type="scientific">Candida tenuis (strain ATCC 10573 / BCRC 21748 / CBS 615 / JCM 9827 / NBRC 10315 / NRRL Y-1498 / VKM Y-70)</name>
    <name type="common">Yeast</name>
    <name type="synonym">Yamadazyma tenuis</name>
    <dbReference type="NCBI Taxonomy" id="590646"/>
    <lineage>
        <taxon>Eukaryota</taxon>
        <taxon>Fungi</taxon>
        <taxon>Dikarya</taxon>
        <taxon>Ascomycota</taxon>
        <taxon>Saccharomycotina</taxon>
        <taxon>Pichiomycetes</taxon>
        <taxon>Debaryomycetaceae</taxon>
        <taxon>Yamadazyma</taxon>
    </lineage>
</organism>
<sequence>MPAVSTHGSQRNQMNRSLREQLTSLCRTQQFYWFLGHLLTVVLFISNLAESIFSSNLKYYRMCLFSVIVTYVIVIKQIHFKNRTTIKNFTVAKFLKDENAQYFILSVWFYLVSYKIGKVSGALYSFVIYSIFHILSYFQSNILAYLSIGIQQEQKINNLIKRFVSQFNQYALMMAANSEIFIVISLALYSPLLMLRIFSQLPYIVIHFATLAIMIGFLKLRYTNSTFTRQILTQYDMKIQQVLATMPQLQQFLVIYTNIKHSIIGYLAPLDALVAPVAEKKNQ</sequence>
<evidence type="ECO:0000256" key="2">
    <source>
        <dbReference type="ARBA" id="ARBA00022692"/>
    </source>
</evidence>
<evidence type="ECO:0000256" key="3">
    <source>
        <dbReference type="ARBA" id="ARBA00022989"/>
    </source>
</evidence>
<dbReference type="GO" id="GO:0005783">
    <property type="term" value="C:endoplasmic reticulum"/>
    <property type="evidence" value="ECO:0007669"/>
    <property type="project" value="TreeGrafter"/>
</dbReference>
<feature type="transmembrane region" description="Helical" evidence="5">
    <location>
        <begin position="31"/>
        <end position="53"/>
    </location>
</feature>
<name>G3B5Q4_CANTC</name>
<dbReference type="PANTHER" id="PTHR12703:SF4">
    <property type="entry name" value="TRANSMEMBRANE PROTEIN 33"/>
    <property type="match status" value="1"/>
</dbReference>
<evidence type="ECO:0000256" key="5">
    <source>
        <dbReference type="SAM" id="Phobius"/>
    </source>
</evidence>
<keyword evidence="4 5" id="KW-0472">Membrane</keyword>
<dbReference type="GO" id="GO:0071786">
    <property type="term" value="P:endoplasmic reticulum tubular network organization"/>
    <property type="evidence" value="ECO:0007669"/>
    <property type="project" value="TreeGrafter"/>
</dbReference>
<gene>
    <name evidence="6" type="ORF">CANTEDRAFT_114576</name>
</gene>
<feature type="transmembrane region" description="Helical" evidence="5">
    <location>
        <begin position="167"/>
        <end position="189"/>
    </location>
</feature>
<reference evidence="6 7" key="1">
    <citation type="journal article" date="2011" name="Proc. Natl. Acad. Sci. U.S.A.">
        <title>Comparative genomics of xylose-fermenting fungi for enhanced biofuel production.</title>
        <authorList>
            <person name="Wohlbach D.J."/>
            <person name="Kuo A."/>
            <person name="Sato T.K."/>
            <person name="Potts K.M."/>
            <person name="Salamov A.A."/>
            <person name="LaButti K.M."/>
            <person name="Sun H."/>
            <person name="Clum A."/>
            <person name="Pangilinan J.L."/>
            <person name="Lindquist E.A."/>
            <person name="Lucas S."/>
            <person name="Lapidus A."/>
            <person name="Jin M."/>
            <person name="Gunawan C."/>
            <person name="Balan V."/>
            <person name="Dale B.E."/>
            <person name="Jeffries T.W."/>
            <person name="Zinkel R."/>
            <person name="Barry K.W."/>
            <person name="Grigoriev I.V."/>
            <person name="Gasch A.P."/>
        </authorList>
    </citation>
    <scope>NUCLEOTIDE SEQUENCE [LARGE SCALE GENOMIC DNA]</scope>
    <source>
        <strain evidence="6">ATCC 10573</strain>
        <strain evidence="7">ATCC 10573 / BCRC 21748 / CBS 615 / JCM 9827 / NBRC 10315 / NRRL Y-1498 / VKM Y-70</strain>
    </source>
</reference>
<dbReference type="OrthoDB" id="5581259at2759"/>
<keyword evidence="2 5" id="KW-0812">Transmembrane</keyword>
<keyword evidence="7" id="KW-1185">Reference proteome</keyword>
<feature type="transmembrane region" description="Helical" evidence="5">
    <location>
        <begin position="59"/>
        <end position="78"/>
    </location>
</feature>
<evidence type="ECO:0000256" key="4">
    <source>
        <dbReference type="ARBA" id="ARBA00023136"/>
    </source>
</evidence>
<dbReference type="PANTHER" id="PTHR12703">
    <property type="entry name" value="TRANSMEMBRANE PROTEIN 33"/>
    <property type="match status" value="1"/>
</dbReference>
<feature type="transmembrane region" description="Helical" evidence="5">
    <location>
        <begin position="201"/>
        <end position="220"/>
    </location>
</feature>
<dbReference type="HOGENOM" id="CLU_065417_3_0_1"/>
<evidence type="ECO:0000313" key="6">
    <source>
        <dbReference type="EMBL" id="EGV63609.1"/>
    </source>
</evidence>
<dbReference type="InterPro" id="IPR051645">
    <property type="entry name" value="PER33/POM33_regulator"/>
</dbReference>
<feature type="transmembrane region" description="Helical" evidence="5">
    <location>
        <begin position="123"/>
        <end position="146"/>
    </location>
</feature>
<dbReference type="Proteomes" id="UP000000707">
    <property type="component" value="Unassembled WGS sequence"/>
</dbReference>
<dbReference type="eggNOG" id="KOG4002">
    <property type="taxonomic scope" value="Eukaryota"/>
</dbReference>
<comment type="subcellular location">
    <subcellularLocation>
        <location evidence="1">Membrane</location>
        <topology evidence="1">Multi-pass membrane protein</topology>
    </subcellularLocation>
</comment>
<keyword evidence="3 5" id="KW-1133">Transmembrane helix</keyword>
<dbReference type="AlphaFoldDB" id="G3B5Q4"/>
<accession>G3B5Q4</accession>
<evidence type="ECO:0000313" key="7">
    <source>
        <dbReference type="Proteomes" id="UP000000707"/>
    </source>
</evidence>
<dbReference type="GO" id="GO:0016020">
    <property type="term" value="C:membrane"/>
    <property type="evidence" value="ECO:0007669"/>
    <property type="project" value="UniProtKB-SubCell"/>
</dbReference>
<evidence type="ECO:0000256" key="1">
    <source>
        <dbReference type="ARBA" id="ARBA00004141"/>
    </source>
</evidence>
<dbReference type="GO" id="GO:0061024">
    <property type="term" value="P:membrane organization"/>
    <property type="evidence" value="ECO:0007669"/>
    <property type="project" value="TreeGrafter"/>
</dbReference>
<proteinExistence type="predicted"/>
<protein>
    <submittedName>
        <fullName evidence="6">Uncharacterized protein</fullName>
    </submittedName>
</protein>
<dbReference type="EMBL" id="GL996524">
    <property type="protein sequence ID" value="EGV63608.1"/>
    <property type="molecule type" value="Genomic_DNA"/>
</dbReference>
<dbReference type="EMBL" id="GL996524">
    <property type="protein sequence ID" value="EGV63609.1"/>
    <property type="molecule type" value="Genomic_DNA"/>
</dbReference>